<organism evidence="2 3">
    <name type="scientific">Saccharopolyspora phatthalungensis</name>
    <dbReference type="NCBI Taxonomy" id="664693"/>
    <lineage>
        <taxon>Bacteria</taxon>
        <taxon>Bacillati</taxon>
        <taxon>Actinomycetota</taxon>
        <taxon>Actinomycetes</taxon>
        <taxon>Pseudonocardiales</taxon>
        <taxon>Pseudonocardiaceae</taxon>
        <taxon>Saccharopolyspora</taxon>
    </lineage>
</organism>
<evidence type="ECO:0000313" key="2">
    <source>
        <dbReference type="EMBL" id="MBB5157174.1"/>
    </source>
</evidence>
<gene>
    <name evidence="2" type="ORF">BJ970_004708</name>
</gene>
<reference evidence="2 3" key="1">
    <citation type="submission" date="2020-08" db="EMBL/GenBank/DDBJ databases">
        <title>Sequencing the genomes of 1000 actinobacteria strains.</title>
        <authorList>
            <person name="Klenk H.-P."/>
        </authorList>
    </citation>
    <scope>NUCLEOTIDE SEQUENCE [LARGE SCALE GENOMIC DNA]</scope>
    <source>
        <strain evidence="2 3">DSM 45584</strain>
    </source>
</reference>
<name>A0A840Q8U6_9PSEU</name>
<dbReference type="Proteomes" id="UP000584374">
    <property type="component" value="Unassembled WGS sequence"/>
</dbReference>
<dbReference type="PROSITE" id="PS51502">
    <property type="entry name" value="S_R_A_B_BARREL"/>
    <property type="match status" value="1"/>
</dbReference>
<sequence>MIRHIVAFELVAHDEAERGEDARTIKRELESLVGLVPQIQELHVGVELGLVKGHWDAVLVSDFASADDLASYQEHPEHVRAAKAISPLIAARAVVDYELA</sequence>
<dbReference type="SUPFAM" id="SSF54909">
    <property type="entry name" value="Dimeric alpha+beta barrel"/>
    <property type="match status" value="1"/>
</dbReference>
<protein>
    <recommendedName>
        <fullName evidence="1">Stress-response A/B barrel domain-containing protein</fullName>
    </recommendedName>
</protein>
<comment type="caution">
    <text evidence="2">The sequence shown here is derived from an EMBL/GenBank/DDBJ whole genome shotgun (WGS) entry which is preliminary data.</text>
</comment>
<feature type="domain" description="Stress-response A/B barrel" evidence="1">
    <location>
        <begin position="2"/>
        <end position="97"/>
    </location>
</feature>
<dbReference type="InterPro" id="IPR011008">
    <property type="entry name" value="Dimeric_a/b-barrel"/>
</dbReference>
<evidence type="ECO:0000313" key="3">
    <source>
        <dbReference type="Proteomes" id="UP000584374"/>
    </source>
</evidence>
<dbReference type="EMBL" id="JACHIW010000001">
    <property type="protein sequence ID" value="MBB5157174.1"/>
    <property type="molecule type" value="Genomic_DNA"/>
</dbReference>
<dbReference type="RefSeq" id="WP_184728179.1">
    <property type="nucleotide sequence ID" value="NZ_JACHIW010000001.1"/>
</dbReference>
<proteinExistence type="predicted"/>
<accession>A0A840Q8U6</accession>
<dbReference type="AlphaFoldDB" id="A0A840Q8U6"/>
<dbReference type="Gene3D" id="3.30.70.100">
    <property type="match status" value="1"/>
</dbReference>
<dbReference type="InterPro" id="IPR013097">
    <property type="entry name" value="Dabb"/>
</dbReference>
<evidence type="ECO:0000259" key="1">
    <source>
        <dbReference type="PROSITE" id="PS51502"/>
    </source>
</evidence>
<dbReference type="Pfam" id="PF07876">
    <property type="entry name" value="Dabb"/>
    <property type="match status" value="1"/>
</dbReference>
<dbReference type="PANTHER" id="PTHR37832:SF1">
    <property type="entry name" value="STRESS-RESPONSE A_B BARREL DOMAIN-CONTAINING PROTEIN"/>
    <property type="match status" value="1"/>
</dbReference>
<keyword evidence="3" id="KW-1185">Reference proteome</keyword>
<dbReference type="PANTHER" id="PTHR37832">
    <property type="entry name" value="BLL2683 PROTEIN"/>
    <property type="match status" value="1"/>
</dbReference>
<dbReference type="SMART" id="SM00886">
    <property type="entry name" value="Dabb"/>
    <property type="match status" value="1"/>
</dbReference>